<dbReference type="EMBL" id="VDFM01000014">
    <property type="protein sequence ID" value="MQS53261.1"/>
    <property type="molecule type" value="Genomic_DNA"/>
</dbReference>
<evidence type="ECO:0000256" key="1">
    <source>
        <dbReference type="SAM" id="Phobius"/>
    </source>
</evidence>
<dbReference type="OrthoDB" id="2320818at2"/>
<keyword evidence="1" id="KW-1133">Transmembrane helix</keyword>
<organism evidence="3 4">
    <name type="scientific">Companilactobacillus mishanensis</name>
    <dbReference type="NCBI Taxonomy" id="2486008"/>
    <lineage>
        <taxon>Bacteria</taxon>
        <taxon>Bacillati</taxon>
        <taxon>Bacillota</taxon>
        <taxon>Bacilli</taxon>
        <taxon>Lactobacillales</taxon>
        <taxon>Lactobacillaceae</taxon>
        <taxon>Companilactobacillus</taxon>
    </lineage>
</organism>
<comment type="caution">
    <text evidence="3">The sequence shown here is derived from an EMBL/GenBank/DDBJ whole genome shotgun (WGS) entry which is preliminary data.</text>
</comment>
<protein>
    <recommendedName>
        <fullName evidence="6">Nicotinamide mononucleotide transporter</fullName>
    </recommendedName>
</protein>
<dbReference type="RefSeq" id="WP_125706026.1">
    <property type="nucleotide sequence ID" value="NZ_JBHTOO010000025.1"/>
</dbReference>
<evidence type="ECO:0000313" key="3">
    <source>
        <dbReference type="EMBL" id="MQS53261.1"/>
    </source>
</evidence>
<keyword evidence="5" id="KW-1185">Reference proteome</keyword>
<accession>A0A5P0ZJH3</accession>
<dbReference type="AlphaFoldDB" id="A0A5P0ZJH3"/>
<proteinExistence type="predicted"/>
<keyword evidence="1" id="KW-0472">Membrane</keyword>
<evidence type="ECO:0000313" key="4">
    <source>
        <dbReference type="Proteomes" id="UP000380386"/>
    </source>
</evidence>
<reference evidence="4 5" key="1">
    <citation type="journal article" date="2019" name="Syst. Appl. Microbiol.">
        <title>Polyphasic characterization of two novel Lactobacillus spp. isolated from blown salami packages: Description of Lactobacillus halodurans sp. nov. and Lactobacillus salsicarnum sp. nov.</title>
        <authorList>
            <person name="Schuster J.A."/>
            <person name="Klingl A."/>
            <person name="Vogel R.F."/>
            <person name="Ehrmann M.A."/>
        </authorList>
    </citation>
    <scope>NUCLEOTIDE SEQUENCE [LARGE SCALE GENOMIC DNA]</scope>
    <source>
        <strain evidence="2 5">TMW 1.2098</strain>
        <strain evidence="3 4">TMW 1.2118</strain>
    </source>
</reference>
<feature type="transmembrane region" description="Helical" evidence="1">
    <location>
        <begin position="63"/>
        <end position="80"/>
    </location>
</feature>
<dbReference type="Proteomes" id="UP000436655">
    <property type="component" value="Unassembled WGS sequence"/>
</dbReference>
<evidence type="ECO:0000313" key="5">
    <source>
        <dbReference type="Proteomes" id="UP000436655"/>
    </source>
</evidence>
<gene>
    <name evidence="3" type="ORF">FHL02_09540</name>
    <name evidence="2" type="ORF">FHL03_07455</name>
</gene>
<dbReference type="EMBL" id="VDFN01000005">
    <property type="protein sequence ID" value="MQS45317.1"/>
    <property type="molecule type" value="Genomic_DNA"/>
</dbReference>
<evidence type="ECO:0000313" key="2">
    <source>
        <dbReference type="EMBL" id="MQS45317.1"/>
    </source>
</evidence>
<feature type="transmembrane region" description="Helical" evidence="1">
    <location>
        <begin position="6"/>
        <end position="24"/>
    </location>
</feature>
<evidence type="ECO:0008006" key="6">
    <source>
        <dbReference type="Google" id="ProtNLM"/>
    </source>
</evidence>
<sequence length="90" mass="10554">MFTAMFWILAVWFIVNVIWMWFVTDNANMEKTFAWINVVAIIVGFWVYFGATRTAGIDTWFNVLNYANIIVAIIQFYYGYRGANHSTHQA</sequence>
<name>A0A5P0ZJH3_9LACO</name>
<dbReference type="Proteomes" id="UP000380386">
    <property type="component" value="Unassembled WGS sequence"/>
</dbReference>
<keyword evidence="1" id="KW-0812">Transmembrane</keyword>
<feature type="transmembrane region" description="Helical" evidence="1">
    <location>
        <begin position="33"/>
        <end position="51"/>
    </location>
</feature>
<reference evidence="2" key="2">
    <citation type="submission" date="2019-05" db="EMBL/GenBank/DDBJ databases">
        <authorList>
            <person name="Schuster J.A."/>
            <person name="Ehrmann M.A."/>
        </authorList>
    </citation>
    <scope>NUCLEOTIDE SEQUENCE</scope>
    <source>
        <strain evidence="2">TMW 1.2098</strain>
    </source>
</reference>